<keyword evidence="5 9" id="KW-0460">Magnesium</keyword>
<dbReference type="GO" id="GO:0046872">
    <property type="term" value="F:metal ion binding"/>
    <property type="evidence" value="ECO:0007669"/>
    <property type="project" value="UniProtKB-UniRule"/>
</dbReference>
<accession>A0A2Z2MYX2</accession>
<comment type="similarity">
    <text evidence="9">Belongs to the CRISPR-associated endonuclease Cas1 family.</text>
</comment>
<comment type="subunit">
    <text evidence="9">Homodimer, forms a heterotetramer with a Cas2 homodimer.</text>
</comment>
<dbReference type="PANTHER" id="PTHR43219:SF2">
    <property type="entry name" value="CRISPR-ASSOCIATED ENDONUCLEASE CAS1"/>
    <property type="match status" value="1"/>
</dbReference>
<feature type="binding site" evidence="9">
    <location>
        <position position="146"/>
    </location>
    <ligand>
        <name>Mn(2+)</name>
        <dbReference type="ChEBI" id="CHEBI:29035"/>
    </ligand>
</feature>
<dbReference type="Gene3D" id="1.20.120.920">
    <property type="entry name" value="CRISPR-associated endonuclease Cas1, C-terminal domain"/>
    <property type="match status" value="1"/>
</dbReference>
<sequence>MKRPLYITKPGILRCFKGTLRFEGEGIKRTIPVKATSEVFCLAPVTLTSGALRLLSREGIPVHCYSTRGNYRGSFIPADSNPCGSTLIAQVDHYLDAEKRCYIATQFIEGIKASMLSLLRSLGIDTREIEVVEIKAETPNELLGLESQLWREFYRLFGLSLKHFRFDGRKRRPPGDEVNAMISYGNAVLYGVILSEIHKTCLNPTVSYLHEPRDGRNSLVFDIADIFKPITVFRVTSRMTNRREIQEEHFKRGNGVYLTDEGKRLLVEGFNRELERKVRHPQLKRYTSVRYIMRLELYSFRNHITGKRKYKSLRAWW</sequence>
<evidence type="ECO:0000256" key="5">
    <source>
        <dbReference type="ARBA" id="ARBA00022842"/>
    </source>
</evidence>
<dbReference type="KEGG" id="trl:A3L10_01475"/>
<dbReference type="EC" id="3.1.-.-" evidence="9"/>
<keyword evidence="8 9" id="KW-0464">Manganese</keyword>
<comment type="cofactor">
    <cofactor evidence="9">
        <name>Mg(2+)</name>
        <dbReference type="ChEBI" id="CHEBI:18420"/>
    </cofactor>
    <cofactor evidence="9">
        <name>Mn(2+)</name>
        <dbReference type="ChEBI" id="CHEBI:29035"/>
    </cofactor>
</comment>
<keyword evidence="2 9" id="KW-0479">Metal-binding</keyword>
<evidence type="ECO:0000256" key="7">
    <source>
        <dbReference type="ARBA" id="ARBA00023125"/>
    </source>
</evidence>
<dbReference type="RefSeq" id="WP_088866074.1">
    <property type="nucleotide sequence ID" value="NZ_CP015106.1"/>
</dbReference>
<dbReference type="GO" id="GO:0016787">
    <property type="term" value="F:hydrolase activity"/>
    <property type="evidence" value="ECO:0007669"/>
    <property type="project" value="UniProtKB-KW"/>
</dbReference>
<dbReference type="Proteomes" id="UP000250085">
    <property type="component" value="Chromosome"/>
</dbReference>
<dbReference type="AlphaFoldDB" id="A0A2Z2MYX2"/>
<keyword evidence="6 9" id="KW-0051">Antiviral defense</keyword>
<name>A0A2Z2MYX2_9EURY</name>
<evidence type="ECO:0000256" key="3">
    <source>
        <dbReference type="ARBA" id="ARBA00022759"/>
    </source>
</evidence>
<dbReference type="InterPro" id="IPR002729">
    <property type="entry name" value="CRISPR-assoc_Cas1"/>
</dbReference>
<dbReference type="InterPro" id="IPR042211">
    <property type="entry name" value="CRISPR-assoc_Cas1_N"/>
</dbReference>
<keyword evidence="4 9" id="KW-0378">Hydrolase</keyword>
<gene>
    <name evidence="9" type="primary">cas1</name>
    <name evidence="10" type="ORF">A3L10_01475</name>
</gene>
<dbReference type="GO" id="GO:0051607">
    <property type="term" value="P:defense response to virus"/>
    <property type="evidence" value="ECO:0007669"/>
    <property type="project" value="UniProtKB-UniRule"/>
</dbReference>
<dbReference type="PANTHER" id="PTHR43219">
    <property type="entry name" value="CRISPR-ASSOCIATED ENDONUCLEASE CAS1"/>
    <property type="match status" value="1"/>
</dbReference>
<dbReference type="NCBIfam" id="TIGR03641">
    <property type="entry name" value="cas1_HMARI"/>
    <property type="match status" value="1"/>
</dbReference>
<evidence type="ECO:0000256" key="1">
    <source>
        <dbReference type="ARBA" id="ARBA00022722"/>
    </source>
</evidence>
<feature type="binding site" evidence="9">
    <location>
        <position position="210"/>
    </location>
    <ligand>
        <name>Mn(2+)</name>
        <dbReference type="ChEBI" id="CHEBI:29035"/>
    </ligand>
</feature>
<reference evidence="10 11" key="1">
    <citation type="submission" date="2016-04" db="EMBL/GenBank/DDBJ databases">
        <title>Complete genome sequence of Thermococcus radiotolerans type strain EJ2.</title>
        <authorList>
            <person name="Oger P.M."/>
        </authorList>
    </citation>
    <scope>NUCLEOTIDE SEQUENCE [LARGE SCALE GENOMIC DNA]</scope>
    <source>
        <strain evidence="10 11">EJ2</strain>
    </source>
</reference>
<dbReference type="HAMAP" id="MF_01470">
    <property type="entry name" value="Cas1"/>
    <property type="match status" value="1"/>
</dbReference>
<keyword evidence="3 9" id="KW-0255">Endonuclease</keyword>
<keyword evidence="11" id="KW-1185">Reference proteome</keyword>
<dbReference type="OrthoDB" id="2216at2157"/>
<evidence type="ECO:0000256" key="9">
    <source>
        <dbReference type="HAMAP-Rule" id="MF_01470"/>
    </source>
</evidence>
<evidence type="ECO:0000256" key="2">
    <source>
        <dbReference type="ARBA" id="ARBA00022723"/>
    </source>
</evidence>
<protein>
    <recommendedName>
        <fullName evidence="9">CRISPR-associated endonuclease Cas1</fullName>
        <ecNumber evidence="9">3.1.-.-</ecNumber>
    </recommendedName>
</protein>
<dbReference type="GO" id="GO:0043571">
    <property type="term" value="P:maintenance of CRISPR repeat elements"/>
    <property type="evidence" value="ECO:0007669"/>
    <property type="project" value="UniProtKB-UniRule"/>
</dbReference>
<evidence type="ECO:0000256" key="6">
    <source>
        <dbReference type="ARBA" id="ARBA00023118"/>
    </source>
</evidence>
<proteinExistence type="inferred from homology"/>
<feature type="binding site" evidence="9">
    <location>
        <position position="225"/>
    </location>
    <ligand>
        <name>Mn(2+)</name>
        <dbReference type="ChEBI" id="CHEBI:29035"/>
    </ligand>
</feature>
<dbReference type="InterPro" id="IPR019858">
    <property type="entry name" value="CRISPR-assoc_Cas1_HMARI/TNEAP"/>
</dbReference>
<dbReference type="NCBIfam" id="TIGR00287">
    <property type="entry name" value="cas1"/>
    <property type="match status" value="1"/>
</dbReference>
<keyword evidence="1 9" id="KW-0540">Nuclease</keyword>
<dbReference type="GO" id="GO:0003677">
    <property type="term" value="F:DNA binding"/>
    <property type="evidence" value="ECO:0007669"/>
    <property type="project" value="UniProtKB-KW"/>
</dbReference>
<dbReference type="GeneID" id="33327477"/>
<dbReference type="Gene3D" id="3.100.10.20">
    <property type="entry name" value="CRISPR-associated endonuclease Cas1, N-terminal domain"/>
    <property type="match status" value="1"/>
</dbReference>
<dbReference type="GO" id="GO:0004520">
    <property type="term" value="F:DNA endonuclease activity"/>
    <property type="evidence" value="ECO:0007669"/>
    <property type="project" value="InterPro"/>
</dbReference>
<dbReference type="InterPro" id="IPR042206">
    <property type="entry name" value="CRISPR-assoc_Cas1_C"/>
</dbReference>
<evidence type="ECO:0000313" key="11">
    <source>
        <dbReference type="Proteomes" id="UP000250085"/>
    </source>
</evidence>
<evidence type="ECO:0000256" key="8">
    <source>
        <dbReference type="ARBA" id="ARBA00023211"/>
    </source>
</evidence>
<dbReference type="EMBL" id="CP015106">
    <property type="protein sequence ID" value="ASJ13867.1"/>
    <property type="molecule type" value="Genomic_DNA"/>
</dbReference>
<organism evidence="10 11">
    <name type="scientific">Thermococcus radiotolerans</name>
    <dbReference type="NCBI Taxonomy" id="187880"/>
    <lineage>
        <taxon>Archaea</taxon>
        <taxon>Methanobacteriati</taxon>
        <taxon>Methanobacteriota</taxon>
        <taxon>Thermococci</taxon>
        <taxon>Thermococcales</taxon>
        <taxon>Thermococcaceae</taxon>
        <taxon>Thermococcus</taxon>
    </lineage>
</organism>
<evidence type="ECO:0000256" key="4">
    <source>
        <dbReference type="ARBA" id="ARBA00022801"/>
    </source>
</evidence>
<keyword evidence="7 9" id="KW-0238">DNA-binding</keyword>
<evidence type="ECO:0000313" key="10">
    <source>
        <dbReference type="EMBL" id="ASJ13867.1"/>
    </source>
</evidence>
<dbReference type="Pfam" id="PF01867">
    <property type="entry name" value="Cas_Cas1"/>
    <property type="match status" value="1"/>
</dbReference>
<comment type="function">
    <text evidence="9">CRISPR (clustered regularly interspaced short palindromic repeat), is an adaptive immune system that provides protection against mobile genetic elements (viruses, transposable elements and conjugative plasmids). CRISPR clusters contain spacers, sequences complementary to antecedent mobile elements, and target invading nucleic acids. CRISPR clusters are transcribed and processed into CRISPR RNA (crRNA). Acts as a dsDNA endonuclease. Involved in the integration of spacer DNA into the CRISPR cassette.</text>
</comment>